<protein>
    <submittedName>
        <fullName evidence="3">Thioredoxin-related protein</fullName>
    </submittedName>
</protein>
<gene>
    <name evidence="3" type="ORF">SAMN05421783_107175</name>
</gene>
<dbReference type="SUPFAM" id="SSF52833">
    <property type="entry name" value="Thioredoxin-like"/>
    <property type="match status" value="1"/>
</dbReference>
<dbReference type="InterPro" id="IPR012336">
    <property type="entry name" value="Thioredoxin-like_fold"/>
</dbReference>
<accession>A0A1H2VUX5</accession>
<dbReference type="Gene3D" id="3.40.30.10">
    <property type="entry name" value="Glutaredoxin"/>
    <property type="match status" value="1"/>
</dbReference>
<evidence type="ECO:0000313" key="3">
    <source>
        <dbReference type="EMBL" id="SDW72031.1"/>
    </source>
</evidence>
<dbReference type="EMBL" id="FNNZ01000007">
    <property type="protein sequence ID" value="SDW72031.1"/>
    <property type="molecule type" value="Genomic_DNA"/>
</dbReference>
<dbReference type="Pfam" id="PF13098">
    <property type="entry name" value="Thioredoxin_2"/>
    <property type="match status" value="1"/>
</dbReference>
<feature type="signal peptide" evidence="1">
    <location>
        <begin position="1"/>
        <end position="29"/>
    </location>
</feature>
<feature type="domain" description="Thioredoxin" evidence="2">
    <location>
        <begin position="18"/>
        <end position="169"/>
    </location>
</feature>
<dbReference type="Proteomes" id="UP000198816">
    <property type="component" value="Unassembled WGS sequence"/>
</dbReference>
<dbReference type="CDD" id="cd02951">
    <property type="entry name" value="SoxW"/>
    <property type="match status" value="1"/>
</dbReference>
<proteinExistence type="predicted"/>
<sequence>MAHLLSCDGRRQLRLMFMLLVLCATAVGAATRDPAQYFFDSTFGDFAEELETARAEGKKGVLLMFEMDECPFCHRMKTTVLNQPEVQDYFKEHFMIFPIDIEGDVEIHDFTGTAMAQKDFALKTHRVRATPVFAFFDLDGNLVARYTGATGDATEFMWLGEYVVQERYKDVTFPAYKRERQAAAKG</sequence>
<feature type="chain" id="PRO_5011518778" evidence="1">
    <location>
        <begin position="30"/>
        <end position="186"/>
    </location>
</feature>
<dbReference type="PROSITE" id="PS51352">
    <property type="entry name" value="THIOREDOXIN_2"/>
    <property type="match status" value="1"/>
</dbReference>
<name>A0A1H2VUX5_THIRO</name>
<evidence type="ECO:0000256" key="1">
    <source>
        <dbReference type="SAM" id="SignalP"/>
    </source>
</evidence>
<organism evidence="3 4">
    <name type="scientific">Thiocapsa roseopersicina</name>
    <dbReference type="NCBI Taxonomy" id="1058"/>
    <lineage>
        <taxon>Bacteria</taxon>
        <taxon>Pseudomonadati</taxon>
        <taxon>Pseudomonadota</taxon>
        <taxon>Gammaproteobacteria</taxon>
        <taxon>Chromatiales</taxon>
        <taxon>Chromatiaceae</taxon>
        <taxon>Thiocapsa</taxon>
    </lineage>
</organism>
<dbReference type="InterPro" id="IPR013766">
    <property type="entry name" value="Thioredoxin_domain"/>
</dbReference>
<evidence type="ECO:0000259" key="2">
    <source>
        <dbReference type="PROSITE" id="PS51352"/>
    </source>
</evidence>
<dbReference type="OrthoDB" id="9811036at2"/>
<dbReference type="AlphaFoldDB" id="A0A1H2VUX5"/>
<dbReference type="STRING" id="1058.SAMN05421783_107175"/>
<keyword evidence="4" id="KW-1185">Reference proteome</keyword>
<evidence type="ECO:0000313" key="4">
    <source>
        <dbReference type="Proteomes" id="UP000198816"/>
    </source>
</evidence>
<dbReference type="InterPro" id="IPR036249">
    <property type="entry name" value="Thioredoxin-like_sf"/>
</dbReference>
<keyword evidence="1" id="KW-0732">Signal</keyword>
<reference evidence="4" key="1">
    <citation type="submission" date="2016-10" db="EMBL/GenBank/DDBJ databases">
        <authorList>
            <person name="Varghese N."/>
            <person name="Submissions S."/>
        </authorList>
    </citation>
    <scope>NUCLEOTIDE SEQUENCE [LARGE SCALE GENOMIC DNA]</scope>
    <source>
        <strain evidence="4">DSM 217</strain>
    </source>
</reference>
<dbReference type="InterPro" id="IPR041737">
    <property type="entry name" value="SoxW"/>
</dbReference>